<name>A0A0D3ILZ4_EMIH1</name>
<reference evidence="4" key="2">
    <citation type="submission" date="2024-10" db="UniProtKB">
        <authorList>
            <consortium name="EnsemblProtists"/>
        </authorList>
    </citation>
    <scope>IDENTIFICATION</scope>
</reference>
<dbReference type="AlphaFoldDB" id="A0A0D3ILZ4"/>
<organism evidence="4 5">
    <name type="scientific">Emiliania huxleyi (strain CCMP1516)</name>
    <dbReference type="NCBI Taxonomy" id="280463"/>
    <lineage>
        <taxon>Eukaryota</taxon>
        <taxon>Haptista</taxon>
        <taxon>Haptophyta</taxon>
        <taxon>Prymnesiophyceae</taxon>
        <taxon>Isochrysidales</taxon>
        <taxon>Noelaerhabdaceae</taxon>
        <taxon>Emiliania</taxon>
    </lineage>
</organism>
<keyword evidence="5" id="KW-1185">Reference proteome</keyword>
<feature type="transmembrane region" description="Helical" evidence="2">
    <location>
        <begin position="42"/>
        <end position="59"/>
    </location>
</feature>
<feature type="transmembrane region" description="Helical" evidence="2">
    <location>
        <begin position="99"/>
        <end position="116"/>
    </location>
</feature>
<dbReference type="PaxDb" id="2903-EOD12279"/>
<dbReference type="GeneID" id="17258428"/>
<proteinExistence type="predicted"/>
<dbReference type="RefSeq" id="XP_005764708.1">
    <property type="nucleotide sequence ID" value="XM_005764651.1"/>
</dbReference>
<feature type="region of interest" description="Disordered" evidence="1">
    <location>
        <begin position="150"/>
        <end position="173"/>
    </location>
</feature>
<evidence type="ECO:0000256" key="2">
    <source>
        <dbReference type="SAM" id="Phobius"/>
    </source>
</evidence>
<evidence type="ECO:0000259" key="3">
    <source>
        <dbReference type="Pfam" id="PF05529"/>
    </source>
</evidence>
<dbReference type="InterPro" id="IPR040463">
    <property type="entry name" value="BAP29/BAP31_N"/>
</dbReference>
<accession>A0A0D3ILZ4</accession>
<protein>
    <recommendedName>
        <fullName evidence="3">BAP29/BAP31 transmembrane domain-containing protein</fullName>
    </recommendedName>
</protein>
<feature type="domain" description="BAP29/BAP31 transmembrane" evidence="3">
    <location>
        <begin position="5"/>
        <end position="116"/>
    </location>
</feature>
<feature type="compositionally biased region" description="Basic and acidic residues" evidence="1">
    <location>
        <begin position="163"/>
        <end position="173"/>
    </location>
</feature>
<dbReference type="Proteomes" id="UP000013827">
    <property type="component" value="Unassembled WGS sequence"/>
</dbReference>
<feature type="transmembrane region" description="Helical" evidence="2">
    <location>
        <begin position="6"/>
        <end position="30"/>
    </location>
</feature>
<dbReference type="EnsemblProtists" id="EOD12279">
    <property type="protein sequence ID" value="EOD12279"/>
    <property type="gene ID" value="EMIHUDRAFT_120150"/>
</dbReference>
<dbReference type="HOGENOM" id="CLU_1689985_0_0_1"/>
<keyword evidence="2" id="KW-0812">Transmembrane</keyword>
<evidence type="ECO:0000313" key="4">
    <source>
        <dbReference type="EnsemblProtists" id="EOD12279"/>
    </source>
</evidence>
<reference evidence="5" key="1">
    <citation type="journal article" date="2013" name="Nature">
        <title>Pan genome of the phytoplankton Emiliania underpins its global distribution.</title>
        <authorList>
            <person name="Read B.A."/>
            <person name="Kegel J."/>
            <person name="Klute M.J."/>
            <person name="Kuo A."/>
            <person name="Lefebvre S.C."/>
            <person name="Maumus F."/>
            <person name="Mayer C."/>
            <person name="Miller J."/>
            <person name="Monier A."/>
            <person name="Salamov A."/>
            <person name="Young J."/>
            <person name="Aguilar M."/>
            <person name="Claverie J.M."/>
            <person name="Frickenhaus S."/>
            <person name="Gonzalez K."/>
            <person name="Herman E.K."/>
            <person name="Lin Y.C."/>
            <person name="Napier J."/>
            <person name="Ogata H."/>
            <person name="Sarno A.F."/>
            <person name="Shmutz J."/>
            <person name="Schroeder D."/>
            <person name="de Vargas C."/>
            <person name="Verret F."/>
            <person name="von Dassow P."/>
            <person name="Valentin K."/>
            <person name="Van de Peer Y."/>
            <person name="Wheeler G."/>
            <person name="Dacks J.B."/>
            <person name="Delwiche C.F."/>
            <person name="Dyhrman S.T."/>
            <person name="Glockner G."/>
            <person name="John U."/>
            <person name="Richards T."/>
            <person name="Worden A.Z."/>
            <person name="Zhang X."/>
            <person name="Grigoriev I.V."/>
            <person name="Allen A.E."/>
            <person name="Bidle K."/>
            <person name="Borodovsky M."/>
            <person name="Bowler C."/>
            <person name="Brownlee C."/>
            <person name="Cock J.M."/>
            <person name="Elias M."/>
            <person name="Gladyshev V.N."/>
            <person name="Groth M."/>
            <person name="Guda C."/>
            <person name="Hadaegh A."/>
            <person name="Iglesias-Rodriguez M.D."/>
            <person name="Jenkins J."/>
            <person name="Jones B.M."/>
            <person name="Lawson T."/>
            <person name="Leese F."/>
            <person name="Lindquist E."/>
            <person name="Lobanov A."/>
            <person name="Lomsadze A."/>
            <person name="Malik S.B."/>
            <person name="Marsh M.E."/>
            <person name="Mackinder L."/>
            <person name="Mock T."/>
            <person name="Mueller-Roeber B."/>
            <person name="Pagarete A."/>
            <person name="Parker M."/>
            <person name="Probert I."/>
            <person name="Quesneville H."/>
            <person name="Raines C."/>
            <person name="Rensing S.A."/>
            <person name="Riano-Pachon D.M."/>
            <person name="Richier S."/>
            <person name="Rokitta S."/>
            <person name="Shiraiwa Y."/>
            <person name="Soanes D.M."/>
            <person name="van der Giezen M."/>
            <person name="Wahlund T.M."/>
            <person name="Williams B."/>
            <person name="Wilson W."/>
            <person name="Wolfe G."/>
            <person name="Wurch L.L."/>
        </authorList>
    </citation>
    <scope>NUCLEOTIDE SEQUENCE</scope>
</reference>
<keyword evidence="2" id="KW-0472">Membrane</keyword>
<sequence length="173" mass="19235">MDPGWFVLCLALLLECALVGLLILPIRGLLNEWVVSLLSNQGVKYAGFAILLLDAYYFAGTMDALSNPLVHVGIVASPIDDVILSCEVGLEKFRNERNAYITGFSLFMFLVLRRLTSSRGFTPAARTEPTVPARPRRLVDIQSQLFHARETNKQSSRVPLGKPVEESGKPKRY</sequence>
<dbReference type="Pfam" id="PF05529">
    <property type="entry name" value="Bap31"/>
    <property type="match status" value="1"/>
</dbReference>
<dbReference type="KEGG" id="ehx:EMIHUDRAFT_120150"/>
<keyword evidence="2" id="KW-1133">Transmembrane helix</keyword>
<evidence type="ECO:0000313" key="5">
    <source>
        <dbReference type="Proteomes" id="UP000013827"/>
    </source>
</evidence>
<evidence type="ECO:0000256" key="1">
    <source>
        <dbReference type="SAM" id="MobiDB-lite"/>
    </source>
</evidence>